<name>A0A1W1D500_9ZZZZ</name>
<protein>
    <submittedName>
        <fullName evidence="2">Uncharacterized protein</fullName>
    </submittedName>
</protein>
<reference evidence="2" key="1">
    <citation type="submission" date="2016-10" db="EMBL/GenBank/DDBJ databases">
        <authorList>
            <person name="de Groot N.N."/>
        </authorList>
    </citation>
    <scope>NUCLEOTIDE SEQUENCE</scope>
</reference>
<evidence type="ECO:0000256" key="1">
    <source>
        <dbReference type="SAM" id="Phobius"/>
    </source>
</evidence>
<feature type="transmembrane region" description="Helical" evidence="1">
    <location>
        <begin position="120"/>
        <end position="139"/>
    </location>
</feature>
<proteinExistence type="predicted"/>
<gene>
    <name evidence="2" type="ORF">MNB_SM-3-1147</name>
</gene>
<evidence type="ECO:0000313" key="2">
    <source>
        <dbReference type="EMBL" id="SFV75711.1"/>
    </source>
</evidence>
<dbReference type="AlphaFoldDB" id="A0A1W1D500"/>
<keyword evidence="1" id="KW-1133">Transmembrane helix</keyword>
<keyword evidence="1" id="KW-0812">Transmembrane</keyword>
<accession>A0A1W1D500</accession>
<keyword evidence="1" id="KW-0472">Membrane</keyword>
<feature type="transmembrane region" description="Helical" evidence="1">
    <location>
        <begin position="145"/>
        <end position="163"/>
    </location>
</feature>
<feature type="transmembrane region" description="Helical" evidence="1">
    <location>
        <begin position="7"/>
        <end position="23"/>
    </location>
</feature>
<feature type="transmembrane region" description="Helical" evidence="1">
    <location>
        <begin position="29"/>
        <end position="47"/>
    </location>
</feature>
<dbReference type="EMBL" id="FPHP01000045">
    <property type="protein sequence ID" value="SFV75711.1"/>
    <property type="molecule type" value="Genomic_DNA"/>
</dbReference>
<sequence length="168" mass="19081">MKKTISLVLFVEVILVFVYLYSFSLFINIQIAFLSAFFVILGSAYSYKKMVEQNIQANNIMHQRDPLDEIEDRFELYDETPINDAPAEELDLKEIVKEERGKIKTFDTKSMKYGIKGGMALARLLPYLFLVMGFIGLKNNGYLDLVAYLPALFLGIVVGTLSTKSNLS</sequence>
<organism evidence="2">
    <name type="scientific">hydrothermal vent metagenome</name>
    <dbReference type="NCBI Taxonomy" id="652676"/>
    <lineage>
        <taxon>unclassified sequences</taxon>
        <taxon>metagenomes</taxon>
        <taxon>ecological metagenomes</taxon>
    </lineage>
</organism>